<evidence type="ECO:0000313" key="3">
    <source>
        <dbReference type="EMBL" id="VYU54249.1"/>
    </source>
</evidence>
<organism evidence="3">
    <name type="scientific">Eubacterium limosum</name>
    <dbReference type="NCBI Taxonomy" id="1736"/>
    <lineage>
        <taxon>Bacteria</taxon>
        <taxon>Bacillati</taxon>
        <taxon>Bacillota</taxon>
        <taxon>Clostridia</taxon>
        <taxon>Eubacteriales</taxon>
        <taxon>Eubacteriaceae</taxon>
        <taxon>Eubacterium</taxon>
    </lineage>
</organism>
<reference evidence="3" key="1">
    <citation type="submission" date="2019-11" db="EMBL/GenBank/DDBJ databases">
        <authorList>
            <person name="Feng L."/>
        </authorList>
    </citation>
    <scope>NUCLEOTIDE SEQUENCE</scope>
    <source>
        <strain evidence="3">ElimosumLFYP34</strain>
    </source>
</reference>
<feature type="region of interest" description="Disordered" evidence="2">
    <location>
        <begin position="149"/>
        <end position="169"/>
    </location>
</feature>
<accession>A0A6N3FRD0</accession>
<evidence type="ECO:0000256" key="2">
    <source>
        <dbReference type="SAM" id="MobiDB-lite"/>
    </source>
</evidence>
<dbReference type="Pfam" id="PF06810">
    <property type="entry name" value="Phage_scaffold"/>
    <property type="match status" value="1"/>
</dbReference>
<proteinExistence type="predicted"/>
<name>A0A6N3FRD0_EUBLI</name>
<evidence type="ECO:0000256" key="1">
    <source>
        <dbReference type="SAM" id="Coils"/>
    </source>
</evidence>
<dbReference type="InterPro" id="IPR009636">
    <property type="entry name" value="SCAF"/>
</dbReference>
<dbReference type="AlphaFoldDB" id="A0A6N3FRD0"/>
<keyword evidence="1" id="KW-0175">Coiled coil</keyword>
<sequence>MKLKEFLKSKGLSDEQIADILKATGEDVMIDDGKAAARTTELEEQLKTANDTIKGLKKDNVNNEALQQKVTEYEEQIKTLEKDSKEKIRNMALDNAISGFLKENKAKYPDLLASKFDRDKLVVDDQGQVSGLGEQGKQLMDQYKEMFQESISGFTPPSPDTGSQASGSTYENLVKNVDNMSVEEIQAQLGEMKF</sequence>
<dbReference type="EMBL" id="CACRTR010000012">
    <property type="protein sequence ID" value="VYU54249.1"/>
    <property type="molecule type" value="Genomic_DNA"/>
</dbReference>
<feature type="coiled-coil region" evidence="1">
    <location>
        <begin position="39"/>
        <end position="90"/>
    </location>
</feature>
<protein>
    <submittedName>
        <fullName evidence="3">Phage minor structural protein GP20</fullName>
    </submittedName>
</protein>
<gene>
    <name evidence="3" type="ORF">ELLFYP34_00529</name>
</gene>